<dbReference type="InterPro" id="IPR050624">
    <property type="entry name" value="HTH-type_Tx_Regulator"/>
</dbReference>
<dbReference type="OrthoDB" id="9814200at2"/>
<proteinExistence type="predicted"/>
<dbReference type="InterPro" id="IPR001647">
    <property type="entry name" value="HTH_TetR"/>
</dbReference>
<dbReference type="SUPFAM" id="SSF46689">
    <property type="entry name" value="Homeodomain-like"/>
    <property type="match status" value="1"/>
</dbReference>
<dbReference type="InterPro" id="IPR009057">
    <property type="entry name" value="Homeodomain-like_sf"/>
</dbReference>
<keyword evidence="3" id="KW-0238">DNA-binding</keyword>
<dbReference type="GO" id="GO:0045892">
    <property type="term" value="P:negative regulation of DNA-templated transcription"/>
    <property type="evidence" value="ECO:0007669"/>
    <property type="project" value="UniProtKB-ARBA"/>
</dbReference>
<dbReference type="PRINTS" id="PR00455">
    <property type="entry name" value="HTHTETR"/>
</dbReference>
<evidence type="ECO:0000313" key="6">
    <source>
        <dbReference type="Proteomes" id="UP000283095"/>
    </source>
</evidence>
<dbReference type="KEGG" id="pasa:BAOM_2318"/>
<dbReference type="FunFam" id="1.10.10.60:FF:000141">
    <property type="entry name" value="TetR family transcriptional regulator"/>
    <property type="match status" value="1"/>
</dbReference>
<evidence type="ECO:0000256" key="3">
    <source>
        <dbReference type="ARBA" id="ARBA00023125"/>
    </source>
</evidence>
<sequence>MAKKYNSQATIETILSVSAKLFLEKGFDKTSIKDIAETAGISKGAIYHHFQSKDEIINAVTEMQAQSVENMIKGWLSEMGSCTGKEKLITLLHKSFSSQEVHYLDDVMGSRIKSPEFVVSYMQDCVNKDSALITEIIKEGIADGSLITDYPEECAEVFLLLMNIWCDPVVFKCNHAKLAMRLKFLQHMMKSIGMDILNDDLLEKIKELLQRLYPEENKTNE</sequence>
<dbReference type="PROSITE" id="PS01081">
    <property type="entry name" value="HTH_TETR_1"/>
    <property type="match status" value="1"/>
</dbReference>
<dbReference type="GO" id="GO:0003677">
    <property type="term" value="F:DNA binding"/>
    <property type="evidence" value="ECO:0007669"/>
    <property type="project" value="UniProtKB-UniRule"/>
</dbReference>
<keyword evidence="4" id="KW-0804">Transcription</keyword>
<dbReference type="Proteomes" id="UP000283095">
    <property type="component" value="Chromosome"/>
</dbReference>
<dbReference type="PROSITE" id="PS50977">
    <property type="entry name" value="HTH_TETR_2"/>
    <property type="match status" value="1"/>
</dbReference>
<evidence type="ECO:0000313" key="5">
    <source>
        <dbReference type="EMBL" id="AZV42927.1"/>
    </source>
</evidence>
<dbReference type="PANTHER" id="PTHR43479">
    <property type="entry name" value="ACREF/ENVCD OPERON REPRESSOR-RELATED"/>
    <property type="match status" value="1"/>
</dbReference>
<dbReference type="AlphaFoldDB" id="A0A3T0KRB0"/>
<dbReference type="EMBL" id="CP026095">
    <property type="protein sequence ID" value="AZV42927.1"/>
    <property type="molecule type" value="Genomic_DNA"/>
</dbReference>
<name>A0A3T0KRB0_9BACI</name>
<dbReference type="InterPro" id="IPR023772">
    <property type="entry name" value="DNA-bd_HTH_TetR-type_CS"/>
</dbReference>
<gene>
    <name evidence="5" type="ORF">BAOM_2318</name>
</gene>
<reference evidence="5 6" key="1">
    <citation type="submission" date="2018-01" db="EMBL/GenBank/DDBJ databases">
        <title>Bacillus asahii Genome sequencing and assembly.</title>
        <authorList>
            <person name="Jiang H."/>
            <person name="Feng Y."/>
            <person name="Zhao F."/>
            <person name="Lin X."/>
        </authorList>
    </citation>
    <scope>NUCLEOTIDE SEQUENCE [LARGE SCALE GENOMIC DNA]</scope>
    <source>
        <strain evidence="5 6">OM18</strain>
    </source>
</reference>
<accession>A0A3T0KRB0</accession>
<dbReference type="RefSeq" id="WP_127760300.1">
    <property type="nucleotide sequence ID" value="NZ_CP026095.1"/>
</dbReference>
<evidence type="ECO:0000256" key="1">
    <source>
        <dbReference type="ARBA" id="ARBA00022491"/>
    </source>
</evidence>
<evidence type="ECO:0000256" key="4">
    <source>
        <dbReference type="ARBA" id="ARBA00023163"/>
    </source>
</evidence>
<evidence type="ECO:0000256" key="2">
    <source>
        <dbReference type="ARBA" id="ARBA00023015"/>
    </source>
</evidence>
<organism evidence="5 6">
    <name type="scientific">Peribacillus asahii</name>
    <dbReference type="NCBI Taxonomy" id="228899"/>
    <lineage>
        <taxon>Bacteria</taxon>
        <taxon>Bacillati</taxon>
        <taxon>Bacillota</taxon>
        <taxon>Bacilli</taxon>
        <taxon>Bacillales</taxon>
        <taxon>Bacillaceae</taxon>
        <taxon>Peribacillus</taxon>
    </lineage>
</organism>
<protein>
    <submittedName>
        <fullName evidence="5">Uncharacterized protein</fullName>
    </submittedName>
</protein>
<keyword evidence="1" id="KW-0678">Repressor</keyword>
<dbReference type="Pfam" id="PF00440">
    <property type="entry name" value="TetR_N"/>
    <property type="match status" value="1"/>
</dbReference>
<keyword evidence="2" id="KW-0805">Transcription regulation</keyword>
<dbReference type="Gene3D" id="1.10.357.10">
    <property type="entry name" value="Tetracycline Repressor, domain 2"/>
    <property type="match status" value="1"/>
</dbReference>
<dbReference type="PANTHER" id="PTHR43479:SF11">
    <property type="entry name" value="ACREF_ENVCD OPERON REPRESSOR-RELATED"/>
    <property type="match status" value="1"/>
</dbReference>